<protein>
    <recommendedName>
        <fullName evidence="4">UDP-glucuronate decarboxylase</fullName>
        <ecNumber evidence="4">4.1.1.35</ecNumber>
    </recommendedName>
</protein>
<dbReference type="EMBL" id="CP144694">
    <property type="protein sequence ID" value="WVZ02449.1"/>
    <property type="molecule type" value="Genomic_DNA"/>
</dbReference>
<evidence type="ECO:0000259" key="10">
    <source>
        <dbReference type="Pfam" id="PF16363"/>
    </source>
</evidence>
<keyword evidence="7" id="KW-0456">Lyase</keyword>
<dbReference type="InterPro" id="IPR036291">
    <property type="entry name" value="NAD(P)-bd_dom_sf"/>
</dbReference>
<evidence type="ECO:0000256" key="4">
    <source>
        <dbReference type="ARBA" id="ARBA00012290"/>
    </source>
</evidence>
<dbReference type="Gene3D" id="3.40.718.10">
    <property type="entry name" value="Isopropylmalate Dehydrogenase"/>
    <property type="match status" value="1"/>
</dbReference>
<feature type="domain" description="NAD(P)-binding" evidence="10">
    <location>
        <begin position="253"/>
        <end position="592"/>
    </location>
</feature>
<keyword evidence="9" id="KW-0732">Signal</keyword>
<dbReference type="GO" id="GO:0070403">
    <property type="term" value="F:NAD+ binding"/>
    <property type="evidence" value="ECO:0007669"/>
    <property type="project" value="InterPro"/>
</dbReference>
<comment type="cofactor">
    <cofactor evidence="1">
        <name>NAD(+)</name>
        <dbReference type="ChEBI" id="CHEBI:57540"/>
    </cofactor>
</comment>
<gene>
    <name evidence="11" type="ORF">V8G54_023255</name>
</gene>
<evidence type="ECO:0000256" key="9">
    <source>
        <dbReference type="SAM" id="SignalP"/>
    </source>
</evidence>
<reference evidence="11 12" key="1">
    <citation type="journal article" date="2023" name="Life. Sci Alliance">
        <title>Evolutionary insights into 3D genome organization and epigenetic landscape of Vigna mungo.</title>
        <authorList>
            <person name="Junaid A."/>
            <person name="Singh B."/>
            <person name="Bhatia S."/>
        </authorList>
    </citation>
    <scope>NUCLEOTIDE SEQUENCE [LARGE SCALE GENOMIC DNA]</scope>
    <source>
        <strain evidence="11">Urdbean</strain>
    </source>
</reference>
<dbReference type="Proteomes" id="UP001374535">
    <property type="component" value="Chromosome 7"/>
</dbReference>
<evidence type="ECO:0000313" key="12">
    <source>
        <dbReference type="Proteomes" id="UP001374535"/>
    </source>
</evidence>
<keyword evidence="12" id="KW-1185">Reference proteome</keyword>
<evidence type="ECO:0000256" key="8">
    <source>
        <dbReference type="ARBA" id="ARBA00025005"/>
    </source>
</evidence>
<dbReference type="GO" id="GO:0048040">
    <property type="term" value="F:UDP-glucuronate decarboxylase activity"/>
    <property type="evidence" value="ECO:0007669"/>
    <property type="project" value="UniProtKB-EC"/>
</dbReference>
<feature type="signal peptide" evidence="9">
    <location>
        <begin position="1"/>
        <end position="18"/>
    </location>
</feature>
<comment type="similarity">
    <text evidence="3">Belongs to the NAD(P)-dependent epimerase/dehydratase family. UDP-glucuronic acid decarboxylase subfamily.</text>
</comment>
<keyword evidence="5" id="KW-0210">Decarboxylase</keyword>
<dbReference type="CDD" id="cd05230">
    <property type="entry name" value="UGD_SDR_e"/>
    <property type="match status" value="1"/>
</dbReference>
<comment type="pathway">
    <text evidence="2">Nucleotide-sugar biosynthesis; UDP-alpha-D-xylose biosynthesis; UDP-alpha-D-xylose from UDP-alpha-D-glucuronate: step 1/1.</text>
</comment>
<dbReference type="PANTHER" id="PTHR43078">
    <property type="entry name" value="UDP-GLUCURONIC ACID DECARBOXYLASE-RELATED"/>
    <property type="match status" value="1"/>
</dbReference>
<dbReference type="SUPFAM" id="SSF51735">
    <property type="entry name" value="NAD(P)-binding Rossmann-fold domains"/>
    <property type="match status" value="1"/>
</dbReference>
<dbReference type="Gene3D" id="3.40.50.720">
    <property type="entry name" value="NAD(P)-binding Rossmann-like Domain"/>
    <property type="match status" value="1"/>
</dbReference>
<feature type="chain" id="PRO_5042842221" description="UDP-glucuronate decarboxylase" evidence="9">
    <location>
        <begin position="19"/>
        <end position="608"/>
    </location>
</feature>
<evidence type="ECO:0000313" key="11">
    <source>
        <dbReference type="EMBL" id="WVZ02449.1"/>
    </source>
</evidence>
<dbReference type="Pfam" id="PF16363">
    <property type="entry name" value="GDP_Man_Dehyd"/>
    <property type="match status" value="1"/>
</dbReference>
<comment type="function">
    <text evidence="8">Catalyzes the NAD-dependent decarboxylation of UDP-glucuronic acid to UDP-xylose. Necessary for the biosynthesis of the core tetrasaccharide in glycosaminoglycan biosynthesis.</text>
</comment>
<dbReference type="InterPro" id="IPR044516">
    <property type="entry name" value="UXS-like"/>
</dbReference>
<organism evidence="11 12">
    <name type="scientific">Vigna mungo</name>
    <name type="common">Black gram</name>
    <name type="synonym">Phaseolus mungo</name>
    <dbReference type="NCBI Taxonomy" id="3915"/>
    <lineage>
        <taxon>Eukaryota</taxon>
        <taxon>Viridiplantae</taxon>
        <taxon>Streptophyta</taxon>
        <taxon>Embryophyta</taxon>
        <taxon>Tracheophyta</taxon>
        <taxon>Spermatophyta</taxon>
        <taxon>Magnoliopsida</taxon>
        <taxon>eudicotyledons</taxon>
        <taxon>Gunneridae</taxon>
        <taxon>Pentapetalae</taxon>
        <taxon>rosids</taxon>
        <taxon>fabids</taxon>
        <taxon>Fabales</taxon>
        <taxon>Fabaceae</taxon>
        <taxon>Papilionoideae</taxon>
        <taxon>50 kb inversion clade</taxon>
        <taxon>NPAAA clade</taxon>
        <taxon>indigoferoid/millettioid clade</taxon>
        <taxon>Phaseoleae</taxon>
        <taxon>Vigna</taxon>
    </lineage>
</organism>
<keyword evidence="6" id="KW-0520">NAD</keyword>
<dbReference type="EC" id="4.1.1.35" evidence="4"/>
<evidence type="ECO:0000256" key="1">
    <source>
        <dbReference type="ARBA" id="ARBA00001911"/>
    </source>
</evidence>
<evidence type="ECO:0000256" key="7">
    <source>
        <dbReference type="ARBA" id="ARBA00023239"/>
    </source>
</evidence>
<dbReference type="AlphaFoldDB" id="A0AAQ3RS16"/>
<name>A0AAQ3RS16_VIGMU</name>
<dbReference type="InterPro" id="IPR016040">
    <property type="entry name" value="NAD(P)-bd_dom"/>
</dbReference>
<evidence type="ECO:0000256" key="2">
    <source>
        <dbReference type="ARBA" id="ARBA00005100"/>
    </source>
</evidence>
<dbReference type="PANTHER" id="PTHR43078:SF49">
    <property type="entry name" value="UDP-GLUCURONIC ACID DECARBOXYLASE 3-RELATED"/>
    <property type="match status" value="1"/>
</dbReference>
<dbReference type="GO" id="GO:0005737">
    <property type="term" value="C:cytoplasm"/>
    <property type="evidence" value="ECO:0007669"/>
    <property type="project" value="TreeGrafter"/>
</dbReference>
<dbReference type="GO" id="GO:0042732">
    <property type="term" value="P:D-xylose metabolic process"/>
    <property type="evidence" value="ECO:0007669"/>
    <property type="project" value="InterPro"/>
</dbReference>
<evidence type="ECO:0000256" key="6">
    <source>
        <dbReference type="ARBA" id="ARBA00023027"/>
    </source>
</evidence>
<evidence type="ECO:0000256" key="3">
    <source>
        <dbReference type="ARBA" id="ARBA00007505"/>
    </source>
</evidence>
<evidence type="ECO:0000256" key="5">
    <source>
        <dbReference type="ARBA" id="ARBA00022793"/>
    </source>
</evidence>
<proteinExistence type="inferred from homology"/>
<sequence>MTIKLLVAWWCMKKLTLVVDEERRGYTVLKEEEGMLYSVTARLEEKQEEVYLVTPSSYPVIANEKRALMTVELQLWTKVDDAAFEGVSWKPEGGRHNEHEISLVVVDDAARTKVLVNDGGSSRWMMQRGGDEGNEMELDVHASTRGRGAAEGDADTGDEIGLLVTNTVEQMMEAMRVPLYFEKYEVHGDMRHVPEEVLDSIRKNKVCLKDGSRTPMVGFLTMATNSSNGATKQPPMPSPLRFSKFFQSNMRILVTGGAGFIGSHLVDRLMENEKNEVVVADNFFTGSKDNLKKWIGHPRFELIRHDVTEQLLIEVDQIYHLACPASPIFYKYNPVKTIKTNVIGTLNMLGLAKRVGARILLTSTSEVYGDPLVHPQPESYWGNVNPIGVRSCYDEGKRVAETLMFDYHRQHGIEIRIARIFNTYGPRMNIDDGRVVSNFIAQALRGEPLTVQVPGTQTRSFCYVSDMVDGLIRLMEGENTGPINIGNPGCITTESFDTTESSDFSAREFTMIELAENVKESGHILTARFKQQFEPRNSLIANYEYVFLINPAVEIKMVENTPDDPRQRKPDITKAKELLGWEPKVKLRDGLPLMEEDFRLRLGVPKKN</sequence>
<accession>A0AAQ3RS16</accession>